<dbReference type="Gene3D" id="1.10.238.10">
    <property type="entry name" value="EF-hand"/>
    <property type="match status" value="1"/>
</dbReference>
<evidence type="ECO:0000259" key="7">
    <source>
        <dbReference type="PROSITE" id="PS50222"/>
    </source>
</evidence>
<evidence type="ECO:0000256" key="4">
    <source>
        <dbReference type="ARBA" id="ARBA00022989"/>
    </source>
</evidence>
<dbReference type="PROSITE" id="PS50222">
    <property type="entry name" value="EF_HAND_2"/>
    <property type="match status" value="1"/>
</dbReference>
<dbReference type="SMART" id="SM00054">
    <property type="entry name" value="EFh"/>
    <property type="match status" value="1"/>
</dbReference>
<evidence type="ECO:0000256" key="3">
    <source>
        <dbReference type="ARBA" id="ARBA00022837"/>
    </source>
</evidence>
<comment type="caution">
    <text evidence="8">The sequence shown here is derived from an EMBL/GenBank/DDBJ whole genome shotgun (WGS) entry which is preliminary data.</text>
</comment>
<dbReference type="InterPro" id="IPR011992">
    <property type="entry name" value="EF-hand-dom_pair"/>
</dbReference>
<dbReference type="Proteomes" id="UP001189429">
    <property type="component" value="Unassembled WGS sequence"/>
</dbReference>
<keyword evidence="5 6" id="KW-0472">Membrane</keyword>
<dbReference type="InterPro" id="IPR005821">
    <property type="entry name" value="Ion_trans_dom"/>
</dbReference>
<feature type="domain" description="EF-hand" evidence="7">
    <location>
        <begin position="460"/>
        <end position="495"/>
    </location>
</feature>
<dbReference type="PANTHER" id="PTHR10037">
    <property type="entry name" value="VOLTAGE-GATED CATION CHANNEL CALCIUM AND SODIUM"/>
    <property type="match status" value="1"/>
</dbReference>
<dbReference type="PANTHER" id="PTHR10037:SF62">
    <property type="entry name" value="SODIUM CHANNEL PROTEIN 60E"/>
    <property type="match status" value="1"/>
</dbReference>
<dbReference type="InterPro" id="IPR043203">
    <property type="entry name" value="VGCC_Ca_Na"/>
</dbReference>
<dbReference type="Gene3D" id="1.20.120.350">
    <property type="entry name" value="Voltage-gated potassium channels. Chain C"/>
    <property type="match status" value="1"/>
</dbReference>
<proteinExistence type="predicted"/>
<reference evidence="8" key="1">
    <citation type="submission" date="2023-10" db="EMBL/GenBank/DDBJ databases">
        <authorList>
            <person name="Chen Y."/>
            <person name="Shah S."/>
            <person name="Dougan E. K."/>
            <person name="Thang M."/>
            <person name="Chan C."/>
        </authorList>
    </citation>
    <scope>NUCLEOTIDE SEQUENCE [LARGE SCALE GENOMIC DNA]</scope>
</reference>
<comment type="subcellular location">
    <subcellularLocation>
        <location evidence="1">Membrane</location>
        <topology evidence="1">Multi-pass membrane protein</topology>
    </subcellularLocation>
</comment>
<organism evidence="8 9">
    <name type="scientific">Prorocentrum cordatum</name>
    <dbReference type="NCBI Taxonomy" id="2364126"/>
    <lineage>
        <taxon>Eukaryota</taxon>
        <taxon>Sar</taxon>
        <taxon>Alveolata</taxon>
        <taxon>Dinophyceae</taxon>
        <taxon>Prorocentrales</taxon>
        <taxon>Prorocentraceae</taxon>
        <taxon>Prorocentrum</taxon>
    </lineage>
</organism>
<evidence type="ECO:0000313" key="9">
    <source>
        <dbReference type="Proteomes" id="UP001189429"/>
    </source>
</evidence>
<dbReference type="Pfam" id="PF00520">
    <property type="entry name" value="Ion_trans"/>
    <property type="match status" value="1"/>
</dbReference>
<accession>A0ABN9Q832</accession>
<dbReference type="SUPFAM" id="SSF81324">
    <property type="entry name" value="Voltage-gated potassium channels"/>
    <property type="match status" value="1"/>
</dbReference>
<dbReference type="InterPro" id="IPR002048">
    <property type="entry name" value="EF_hand_dom"/>
</dbReference>
<dbReference type="PROSITE" id="PS00018">
    <property type="entry name" value="EF_HAND_1"/>
    <property type="match status" value="1"/>
</dbReference>
<keyword evidence="4 6" id="KW-1133">Transmembrane helix</keyword>
<keyword evidence="9" id="KW-1185">Reference proteome</keyword>
<evidence type="ECO:0000256" key="2">
    <source>
        <dbReference type="ARBA" id="ARBA00022692"/>
    </source>
</evidence>
<dbReference type="EMBL" id="CAUYUJ010002692">
    <property type="protein sequence ID" value="CAK0801952.1"/>
    <property type="molecule type" value="Genomic_DNA"/>
</dbReference>
<protein>
    <recommendedName>
        <fullName evidence="7">EF-hand domain-containing protein</fullName>
    </recommendedName>
</protein>
<keyword evidence="2 6" id="KW-0812">Transmembrane</keyword>
<dbReference type="InterPro" id="IPR027359">
    <property type="entry name" value="Volt_channel_dom_sf"/>
</dbReference>
<feature type="transmembrane region" description="Helical" evidence="6">
    <location>
        <begin position="317"/>
        <end position="341"/>
    </location>
</feature>
<name>A0ABN9Q832_9DINO</name>
<dbReference type="InterPro" id="IPR018247">
    <property type="entry name" value="EF_Hand_1_Ca_BS"/>
</dbReference>
<evidence type="ECO:0000256" key="5">
    <source>
        <dbReference type="ARBA" id="ARBA00023136"/>
    </source>
</evidence>
<evidence type="ECO:0000313" key="8">
    <source>
        <dbReference type="EMBL" id="CAK0801952.1"/>
    </source>
</evidence>
<evidence type="ECO:0000256" key="6">
    <source>
        <dbReference type="SAM" id="Phobius"/>
    </source>
</evidence>
<dbReference type="SUPFAM" id="SSF47473">
    <property type="entry name" value="EF-hand"/>
    <property type="match status" value="1"/>
</dbReference>
<sequence length="593" mass="67281">MPQEDQPGGGGPEGAAVALGSHLELLAQLLHQAAAGEGLQALCDPLLASSAHLSRGLEECRPPSWKHSPRPARREVVGASCSDASCGDARPASELTVSAMHSTVSTKRFDRQTSEVESSWNHHEWAEDQRVIQELRLGESYSDFESDVEEASRVFRCLRGVVGNARFEVFWAAVVMVNTCTMILEEEWTGIRSGHRIGVYQEYGSEKFNDQWWPSAHEVFFTIDCVFTLMFTVELILTCTYDIWNWYLGFKIHFRHPFWTNPWDWLDVVIVLSSNLALLGGVSNGPIPNARFFRIFRLVRLLRLLRLVRKVKSLDPLHLMTTALSGSATALVFSILLLVLIQTMFAMMLTQVLRYGWLSEGSSLTEDTQKELFRYFGTYTRSMVTMFELLLANWPHVCRFLMEEVHEAFGCLVVLYKLSVGFAVIGSRWRINGVFIQETFSAAQNDEFIMVRKRLRQMQHYKQTITRLFRMGDRDRSGTLTRDELCFLLRKRAIRTWLEAMELRCSDPDMLFTLIAGDGNEVTIDQFVAGIGRLKGFARNIDVIAVLDILQQHQHTLIQGMRLSSRSNCQQTSPAQARGPVEEPAVLAQIPCS</sequence>
<gene>
    <name evidence="8" type="ORF">PCOR1329_LOCUS9626</name>
</gene>
<evidence type="ECO:0000256" key="1">
    <source>
        <dbReference type="ARBA" id="ARBA00004141"/>
    </source>
</evidence>
<keyword evidence="3" id="KW-0106">Calcium</keyword>